<protein>
    <recommendedName>
        <fullName evidence="7">Glycosyltransferase family 25 protein</fullName>
    </recommendedName>
</protein>
<evidence type="ECO:0008006" key="7">
    <source>
        <dbReference type="Google" id="ProtNLM"/>
    </source>
</evidence>
<keyword evidence="2" id="KW-0328">Glycosyltransferase</keyword>
<evidence type="ECO:0000256" key="3">
    <source>
        <dbReference type="ARBA" id="ARBA00022679"/>
    </source>
</evidence>
<evidence type="ECO:0000256" key="4">
    <source>
        <dbReference type="SAM" id="MobiDB-lite"/>
    </source>
</evidence>
<organism evidence="5 6">
    <name type="scientific">Trichoglossum hirsutum</name>
    <dbReference type="NCBI Taxonomy" id="265104"/>
    <lineage>
        <taxon>Eukaryota</taxon>
        <taxon>Fungi</taxon>
        <taxon>Dikarya</taxon>
        <taxon>Ascomycota</taxon>
        <taxon>Pezizomycotina</taxon>
        <taxon>Geoglossomycetes</taxon>
        <taxon>Geoglossales</taxon>
        <taxon>Geoglossaceae</taxon>
        <taxon>Trichoglossum</taxon>
    </lineage>
</organism>
<sequence>FGKVFVINLPSRTDHHDAMLLTAALSDIQLDWIDGVRGEAVSDKVLFAGVNRTKLGNGNIGSWRWMFVENLTRFFFLSRVVQQNLSSALIFEDDIDWDVRIKSQMRNVAMSTRALIQPLSSNPSRYADRTYPNAIGDRTVPPDMYIDKLPSTIPPNTSPYGDGWDILWLGHRGAHFPNMGHQQERAEASRIPKGRVVHLNDPTVPEDQYHDFWKDEGVPSKYPQHTRTVHHIMGGICSFAYAVSQAGARSLLHDASTTFKDPFDAILMKACSGLKPYKYLNCLTVRPPLFSHHRPAGRRDADSEITMSENRPGTRKKGMTHWVRWSVRLNIEKLLRGRTDFDDQYPDVSTESATYS</sequence>
<dbReference type="CDD" id="cd06532">
    <property type="entry name" value="Glyco_transf_25"/>
    <property type="match status" value="1"/>
</dbReference>
<evidence type="ECO:0000256" key="2">
    <source>
        <dbReference type="ARBA" id="ARBA00022676"/>
    </source>
</evidence>
<evidence type="ECO:0000313" key="6">
    <source>
        <dbReference type="Proteomes" id="UP000750711"/>
    </source>
</evidence>
<dbReference type="AlphaFoldDB" id="A0A9P8LBT3"/>
<evidence type="ECO:0000313" key="5">
    <source>
        <dbReference type="EMBL" id="KAH0559392.1"/>
    </source>
</evidence>
<feature type="non-terminal residue" evidence="5">
    <location>
        <position position="356"/>
    </location>
</feature>
<dbReference type="GO" id="GO:0016740">
    <property type="term" value="F:transferase activity"/>
    <property type="evidence" value="ECO:0007669"/>
    <property type="project" value="UniProtKB-KW"/>
</dbReference>
<dbReference type="EMBL" id="JAGHQM010000609">
    <property type="protein sequence ID" value="KAH0559392.1"/>
    <property type="molecule type" value="Genomic_DNA"/>
</dbReference>
<reference evidence="5" key="1">
    <citation type="submission" date="2021-03" db="EMBL/GenBank/DDBJ databases">
        <title>Comparative genomics and phylogenomic investigation of the class Geoglossomycetes provide insights into ecological specialization and systematics.</title>
        <authorList>
            <person name="Melie T."/>
            <person name="Pirro S."/>
            <person name="Miller A.N."/>
            <person name="Quandt A."/>
        </authorList>
    </citation>
    <scope>NUCLEOTIDE SEQUENCE</scope>
    <source>
        <strain evidence="5">CAQ_001_2017</strain>
    </source>
</reference>
<comment type="similarity">
    <text evidence="1">Belongs to the glycosyltransferase 25 family.</text>
</comment>
<dbReference type="Proteomes" id="UP000750711">
    <property type="component" value="Unassembled WGS sequence"/>
</dbReference>
<keyword evidence="3" id="KW-0808">Transferase</keyword>
<evidence type="ECO:0000256" key="1">
    <source>
        <dbReference type="ARBA" id="ARBA00006721"/>
    </source>
</evidence>
<keyword evidence="6" id="KW-1185">Reference proteome</keyword>
<feature type="region of interest" description="Disordered" evidence="4">
    <location>
        <begin position="293"/>
        <end position="316"/>
    </location>
</feature>
<dbReference type="PANTHER" id="PTHR10730:SF53">
    <property type="entry name" value="GLYCOSYLTRANSFERASE 25 FAMILY MEMBER"/>
    <property type="match status" value="1"/>
</dbReference>
<dbReference type="InterPro" id="IPR050757">
    <property type="entry name" value="Collagen_mod_GT25"/>
</dbReference>
<accession>A0A9P8LBT3</accession>
<dbReference type="PANTHER" id="PTHR10730">
    <property type="entry name" value="PROCOLLAGEN-LYSINE,2-OXOGLUTARATE 5-DIOXYGENASE/GLYCOSYLTRANSFERASE 25 FAMILY MEMBER"/>
    <property type="match status" value="1"/>
</dbReference>
<dbReference type="InterPro" id="IPR002654">
    <property type="entry name" value="Glyco_trans_25"/>
</dbReference>
<proteinExistence type="inferred from homology"/>
<name>A0A9P8LBT3_9PEZI</name>
<gene>
    <name evidence="5" type="ORF">GP486_004096</name>
</gene>
<comment type="caution">
    <text evidence="5">The sequence shown here is derived from an EMBL/GenBank/DDBJ whole genome shotgun (WGS) entry which is preliminary data.</text>
</comment>